<feature type="transmembrane region" description="Helical" evidence="7">
    <location>
        <begin position="355"/>
        <end position="377"/>
    </location>
</feature>
<evidence type="ECO:0000256" key="4">
    <source>
        <dbReference type="ARBA" id="ARBA00022692"/>
    </source>
</evidence>
<dbReference type="CDD" id="cd06173">
    <property type="entry name" value="MFS_MefA_like"/>
    <property type="match status" value="1"/>
</dbReference>
<keyword evidence="2" id="KW-0813">Transport</keyword>
<evidence type="ECO:0000256" key="1">
    <source>
        <dbReference type="ARBA" id="ARBA00004651"/>
    </source>
</evidence>
<keyword evidence="3" id="KW-1003">Cell membrane</keyword>
<feature type="transmembrane region" description="Helical" evidence="7">
    <location>
        <begin position="260"/>
        <end position="280"/>
    </location>
</feature>
<sequence>MKLLNKDFILVLIGQIIFLFGNAIMRFALPLYLLNQTGSAALFGMVSACAFVPMILAAPVGGIFADRVNKRNIMVILDFTTAALTLGSTLVLGRMDLILLILVTLIILYGIQGAYQPAVQASIPVLVPKAQIVQANSMVTLVNSLSSLVGPVIGGAVFGFFGIMPILVVSIICFLASAIMEIFINIPFTPQPNDENIFKMGLNDIKGSFHYMLYEKKIILKGSLLVAAINLLLSSCAMIGLPVIVTQHLGFSASVANSMYGYIEGFMGAGSLAGGILAGVLAKKIGLNKQHIVLLLCGLMFLPMSIVMFFDFGLWISYFTIAISCFLMMALASFFSVQMMAFLQIITPEKMLGEIISCAMCLGMCATPLGQAIYGILYQQFSSYISAIIFVVVVLTSALALGSRKMFITMNVPALTEVSSRQA</sequence>
<dbReference type="InterPro" id="IPR036259">
    <property type="entry name" value="MFS_trans_sf"/>
</dbReference>
<keyword evidence="6 7" id="KW-0472">Membrane</keyword>
<feature type="transmembrane region" description="Helical" evidence="7">
    <location>
        <begin position="160"/>
        <end position="184"/>
    </location>
</feature>
<feature type="transmembrane region" description="Helical" evidence="7">
    <location>
        <begin position="218"/>
        <end position="240"/>
    </location>
</feature>
<dbReference type="GO" id="GO:0022857">
    <property type="term" value="F:transmembrane transporter activity"/>
    <property type="evidence" value="ECO:0007669"/>
    <property type="project" value="InterPro"/>
</dbReference>
<dbReference type="AlphaFoldDB" id="A0A4R6Q0M1"/>
<dbReference type="Gene3D" id="1.20.1250.20">
    <property type="entry name" value="MFS general substrate transporter like domains"/>
    <property type="match status" value="1"/>
</dbReference>
<feature type="transmembrane region" description="Helical" evidence="7">
    <location>
        <begin position="7"/>
        <end position="29"/>
    </location>
</feature>
<dbReference type="RefSeq" id="WP_243108562.1">
    <property type="nucleotide sequence ID" value="NZ_SNXO01000024.1"/>
</dbReference>
<dbReference type="Pfam" id="PF07690">
    <property type="entry name" value="MFS_1"/>
    <property type="match status" value="1"/>
</dbReference>
<feature type="transmembrane region" description="Helical" evidence="7">
    <location>
        <begin position="383"/>
        <end position="401"/>
    </location>
</feature>
<evidence type="ECO:0000256" key="5">
    <source>
        <dbReference type="ARBA" id="ARBA00022989"/>
    </source>
</evidence>
<feature type="transmembrane region" description="Helical" evidence="7">
    <location>
        <begin position="41"/>
        <end position="65"/>
    </location>
</feature>
<evidence type="ECO:0000256" key="2">
    <source>
        <dbReference type="ARBA" id="ARBA00022448"/>
    </source>
</evidence>
<dbReference type="PANTHER" id="PTHR43266">
    <property type="entry name" value="MACROLIDE-EFFLUX PROTEIN"/>
    <property type="match status" value="1"/>
</dbReference>
<comment type="caution">
    <text evidence="9">The sequence shown here is derived from an EMBL/GenBank/DDBJ whole genome shotgun (WGS) entry which is preliminary data.</text>
</comment>
<dbReference type="Proteomes" id="UP000295500">
    <property type="component" value="Unassembled WGS sequence"/>
</dbReference>
<keyword evidence="5 7" id="KW-1133">Transmembrane helix</keyword>
<evidence type="ECO:0000259" key="8">
    <source>
        <dbReference type="PROSITE" id="PS50850"/>
    </source>
</evidence>
<feature type="transmembrane region" description="Helical" evidence="7">
    <location>
        <begin position="72"/>
        <end position="91"/>
    </location>
</feature>
<name>A0A4R6Q0M1_9FIRM</name>
<feature type="transmembrane region" description="Helical" evidence="7">
    <location>
        <begin position="135"/>
        <end position="154"/>
    </location>
</feature>
<feature type="domain" description="Major facilitator superfamily (MFS) profile" evidence="8">
    <location>
        <begin position="7"/>
        <end position="405"/>
    </location>
</feature>
<evidence type="ECO:0000256" key="6">
    <source>
        <dbReference type="ARBA" id="ARBA00023136"/>
    </source>
</evidence>
<feature type="transmembrane region" description="Helical" evidence="7">
    <location>
        <begin position="292"/>
        <end position="310"/>
    </location>
</feature>
<dbReference type="InterPro" id="IPR011701">
    <property type="entry name" value="MFS"/>
</dbReference>
<dbReference type="InterPro" id="IPR020846">
    <property type="entry name" value="MFS_dom"/>
</dbReference>
<evidence type="ECO:0000256" key="3">
    <source>
        <dbReference type="ARBA" id="ARBA00022475"/>
    </source>
</evidence>
<dbReference type="SUPFAM" id="SSF103473">
    <property type="entry name" value="MFS general substrate transporter"/>
    <property type="match status" value="1"/>
</dbReference>
<gene>
    <name evidence="9" type="ORF">EV211_12414</name>
</gene>
<protein>
    <submittedName>
        <fullName evidence="9">Sugar phosphate permease</fullName>
    </submittedName>
</protein>
<feature type="transmembrane region" description="Helical" evidence="7">
    <location>
        <begin position="316"/>
        <end position="343"/>
    </location>
</feature>
<organism evidence="9 10">
    <name type="scientific">Aminicella lysinilytica</name>
    <dbReference type="NCBI Taxonomy" id="433323"/>
    <lineage>
        <taxon>Bacteria</taxon>
        <taxon>Bacillati</taxon>
        <taxon>Bacillota</taxon>
        <taxon>Clostridia</taxon>
        <taxon>Peptostreptococcales</taxon>
        <taxon>Anaerovoracaceae</taxon>
        <taxon>Aminicella</taxon>
    </lineage>
</organism>
<dbReference type="PROSITE" id="PS50850">
    <property type="entry name" value="MFS"/>
    <property type="match status" value="1"/>
</dbReference>
<reference evidence="9 10" key="1">
    <citation type="submission" date="2019-03" db="EMBL/GenBank/DDBJ databases">
        <title>Genomic Encyclopedia of Type Strains, Phase IV (KMG-IV): sequencing the most valuable type-strain genomes for metagenomic binning, comparative biology and taxonomic classification.</title>
        <authorList>
            <person name="Goeker M."/>
        </authorList>
    </citation>
    <scope>NUCLEOTIDE SEQUENCE [LARGE SCALE GENOMIC DNA]</scope>
    <source>
        <strain evidence="9 10">DSM 28287</strain>
    </source>
</reference>
<keyword evidence="10" id="KW-1185">Reference proteome</keyword>
<accession>A0A4R6Q0M1</accession>
<dbReference type="EMBL" id="SNXO01000024">
    <property type="protein sequence ID" value="TDP52996.1"/>
    <property type="molecule type" value="Genomic_DNA"/>
</dbReference>
<evidence type="ECO:0000313" key="9">
    <source>
        <dbReference type="EMBL" id="TDP52996.1"/>
    </source>
</evidence>
<feature type="transmembrane region" description="Helical" evidence="7">
    <location>
        <begin position="97"/>
        <end position="115"/>
    </location>
</feature>
<dbReference type="PANTHER" id="PTHR43266:SF9">
    <property type="entry name" value="PERMEASE, MAJOR FACILITATOR SUPERFAMILY-RELATED"/>
    <property type="match status" value="1"/>
</dbReference>
<comment type="subcellular location">
    <subcellularLocation>
        <location evidence="1">Cell membrane</location>
        <topology evidence="1">Multi-pass membrane protein</topology>
    </subcellularLocation>
</comment>
<keyword evidence="4 7" id="KW-0812">Transmembrane</keyword>
<evidence type="ECO:0000256" key="7">
    <source>
        <dbReference type="SAM" id="Phobius"/>
    </source>
</evidence>
<dbReference type="GO" id="GO:0005886">
    <property type="term" value="C:plasma membrane"/>
    <property type="evidence" value="ECO:0007669"/>
    <property type="project" value="UniProtKB-SubCell"/>
</dbReference>
<evidence type="ECO:0000313" key="10">
    <source>
        <dbReference type="Proteomes" id="UP000295500"/>
    </source>
</evidence>
<proteinExistence type="predicted"/>